<dbReference type="Proteomes" id="UP000254535">
    <property type="component" value="Chromosome"/>
</dbReference>
<organism evidence="1 2">
    <name type="scientific">Pseudomonas fluorescens</name>
    <dbReference type="NCBI Taxonomy" id="294"/>
    <lineage>
        <taxon>Bacteria</taxon>
        <taxon>Pseudomonadati</taxon>
        <taxon>Pseudomonadota</taxon>
        <taxon>Gammaproteobacteria</taxon>
        <taxon>Pseudomonadales</taxon>
        <taxon>Pseudomonadaceae</taxon>
        <taxon>Pseudomonas</taxon>
    </lineage>
</organism>
<sequence>MFVLQLLQIAFYLADFFLSLFDIGAREPGAIIPGDKPLNTLDLGGMALDSKFSVIKRINDFVRIGRSIDAVFVKKRLASFSAGRLRREAISTGRLGFKGWLQMGQSGKLLDKKIRVERRREGIFAVIEFDIEKNSVQSIFPAITFLQTKKRPC</sequence>
<name>A0A345V227_PSEFL</name>
<accession>A0A345V227</accession>
<reference evidence="1 2" key="1">
    <citation type="submission" date="2017-07" db="EMBL/GenBank/DDBJ databases">
        <title>Genome sequence of Pseudomonas NEP1.</title>
        <authorList>
            <person name="Nascimento F.X."/>
        </authorList>
    </citation>
    <scope>NUCLEOTIDE SEQUENCE [LARGE SCALE GENOMIC DNA]</scope>
    <source>
        <strain evidence="1 2">NEP1</strain>
    </source>
</reference>
<dbReference type="RefSeq" id="WP_115079114.1">
    <property type="nucleotide sequence ID" value="NZ_CP022313.1"/>
</dbReference>
<evidence type="ECO:0000313" key="1">
    <source>
        <dbReference type="EMBL" id="AXJ06779.1"/>
    </source>
</evidence>
<dbReference type="EMBL" id="CP022313">
    <property type="protein sequence ID" value="AXJ06779.1"/>
    <property type="molecule type" value="Genomic_DNA"/>
</dbReference>
<proteinExistence type="predicted"/>
<evidence type="ECO:0000313" key="2">
    <source>
        <dbReference type="Proteomes" id="UP000254535"/>
    </source>
</evidence>
<gene>
    <name evidence="1" type="ORF">CFN16_22395</name>
</gene>
<protein>
    <submittedName>
        <fullName evidence="1">Uncharacterized protein</fullName>
    </submittedName>
</protein>
<dbReference type="AlphaFoldDB" id="A0A345V227"/>